<dbReference type="AlphaFoldDB" id="A0A2Z6R3S8"/>
<evidence type="ECO:0000313" key="3">
    <source>
        <dbReference type="EMBL" id="GBB92324.1"/>
    </source>
</evidence>
<dbReference type="InterPro" id="IPR029052">
    <property type="entry name" value="Metallo-depent_PP-like"/>
</dbReference>
<gene>
    <name evidence="3" type="ORF">RclHR1_00020027</name>
</gene>
<feature type="transmembrane region" description="Helical" evidence="1">
    <location>
        <begin position="7"/>
        <end position="27"/>
    </location>
</feature>
<dbReference type="PANTHER" id="PTHR46546">
    <property type="entry name" value="SHEWANELLA-LIKE PROTEIN PHOSPHATASE 1"/>
    <property type="match status" value="1"/>
</dbReference>
<dbReference type="Pfam" id="PF00149">
    <property type="entry name" value="Metallophos"/>
    <property type="match status" value="1"/>
</dbReference>
<keyword evidence="1" id="KW-0812">Transmembrane</keyword>
<keyword evidence="4" id="KW-1185">Reference proteome</keyword>
<dbReference type="Gene3D" id="3.60.21.10">
    <property type="match status" value="1"/>
</dbReference>
<reference evidence="3 4" key="1">
    <citation type="submission" date="2017-11" db="EMBL/GenBank/DDBJ databases">
        <title>The genome of Rhizophagus clarus HR1 reveals common genetic basis of auxotrophy among arbuscular mycorrhizal fungi.</title>
        <authorList>
            <person name="Kobayashi Y."/>
        </authorList>
    </citation>
    <scope>NUCLEOTIDE SEQUENCE [LARGE SCALE GENOMIC DNA]</scope>
    <source>
        <strain evidence="3 4">HR1</strain>
    </source>
</reference>
<keyword evidence="1" id="KW-1133">Transmembrane helix</keyword>
<comment type="caution">
    <text evidence="3">The sequence shown here is derived from an EMBL/GenBank/DDBJ whole genome shotgun (WGS) entry which is preliminary data.</text>
</comment>
<feature type="domain" description="Calcineurin-like phosphoesterase" evidence="2">
    <location>
        <begin position="38"/>
        <end position="262"/>
    </location>
</feature>
<name>A0A2Z6R3S8_9GLOM</name>
<evidence type="ECO:0000256" key="1">
    <source>
        <dbReference type="SAM" id="Phobius"/>
    </source>
</evidence>
<dbReference type="InterPro" id="IPR004843">
    <property type="entry name" value="Calcineurin-like_PHP"/>
</dbReference>
<dbReference type="Proteomes" id="UP000247702">
    <property type="component" value="Unassembled WGS sequence"/>
</dbReference>
<sequence>MSSKKQYLLIIILLNLNLNFFYSNFIVKSNEIHYSPRRIVAIGDLHGDYKQTIKVLQLAKILDDNKTWSGSNGILVQTGDIVDRGPDCLKIYELFEQLRKEAEKVGGAVISIFGNHELMNLQLDWRYVTPEDIKTFGSKSDRIAAFSSKGYIGKLFRSFYQVVAIVERDTLFVHGGVNLQWANIGIEKINKLGASLVEKCTDALSDKKQKVIATGEEINIVHRDGPLWNRKFAYNDDKATEKELDKVLEVLKIKRMVVGHTPLSKKIKSRFHGKVYVIDVGLSEHYGSNLAALEIIGDEVREIYPEESERDEL</sequence>
<dbReference type="EMBL" id="BEXD01001112">
    <property type="protein sequence ID" value="GBB92324.1"/>
    <property type="molecule type" value="Genomic_DNA"/>
</dbReference>
<proteinExistence type="predicted"/>
<accession>A0A2Z6R3S8</accession>
<evidence type="ECO:0000259" key="2">
    <source>
        <dbReference type="Pfam" id="PF00149"/>
    </source>
</evidence>
<keyword evidence="1" id="KW-0472">Membrane</keyword>
<organism evidence="3 4">
    <name type="scientific">Rhizophagus clarus</name>
    <dbReference type="NCBI Taxonomy" id="94130"/>
    <lineage>
        <taxon>Eukaryota</taxon>
        <taxon>Fungi</taxon>
        <taxon>Fungi incertae sedis</taxon>
        <taxon>Mucoromycota</taxon>
        <taxon>Glomeromycotina</taxon>
        <taxon>Glomeromycetes</taxon>
        <taxon>Glomerales</taxon>
        <taxon>Glomeraceae</taxon>
        <taxon>Rhizophagus</taxon>
    </lineage>
</organism>
<dbReference type="SUPFAM" id="SSF56300">
    <property type="entry name" value="Metallo-dependent phosphatases"/>
    <property type="match status" value="1"/>
</dbReference>
<evidence type="ECO:0000313" key="4">
    <source>
        <dbReference type="Proteomes" id="UP000247702"/>
    </source>
</evidence>
<protein>
    <recommendedName>
        <fullName evidence="2">Calcineurin-like phosphoesterase domain-containing protein</fullName>
    </recommendedName>
</protein>
<dbReference type="STRING" id="94130.A0A2Z6R3S8"/>
<dbReference type="PANTHER" id="PTHR46546:SF4">
    <property type="entry name" value="SHEWANELLA-LIKE PROTEIN PHOSPHATASE 1"/>
    <property type="match status" value="1"/>
</dbReference>
<dbReference type="GO" id="GO:0016787">
    <property type="term" value="F:hydrolase activity"/>
    <property type="evidence" value="ECO:0007669"/>
    <property type="project" value="InterPro"/>
</dbReference>